<dbReference type="NCBIfam" id="TIGR00347">
    <property type="entry name" value="bioD"/>
    <property type="match status" value="1"/>
</dbReference>
<feature type="binding site" evidence="8">
    <location>
        <position position="41"/>
    </location>
    <ligand>
        <name>substrate</name>
    </ligand>
</feature>
<dbReference type="EMBL" id="MPRK01000061">
    <property type="protein sequence ID" value="OOZ41448.1"/>
    <property type="molecule type" value="Genomic_DNA"/>
</dbReference>
<dbReference type="GO" id="GO:0042803">
    <property type="term" value="F:protein homodimerization activity"/>
    <property type="evidence" value="ECO:0007669"/>
    <property type="project" value="UniProtKB-ARBA"/>
</dbReference>
<sequence>MKGWFVTGTDTEIGKTHITLALMEALKEQGDKVVGMKPIASGCEKTDEGLRNSDALAIQAASSSRKAYELINPYAFEPPIAPHLAARKSSVLIDIEQIVNVASELAQDEDVILIEGVGGWMVPLGGGQMLADLVNALNLPVILVVGMRLGCINHALLSAEAIRASGLQLAGWIANSIDPDMDEQDSVLDPLKQQMDAPLIGQMHYKGQLLLQKESPLSRG</sequence>
<feature type="binding site" evidence="8">
    <location>
        <position position="16"/>
    </location>
    <ligand>
        <name>Mg(2+)</name>
        <dbReference type="ChEBI" id="CHEBI:18420"/>
    </ligand>
</feature>
<comment type="catalytic activity">
    <reaction evidence="8">
        <text>(7R,8S)-7,8-diammoniononanoate + CO2 + ATP = (4R,5S)-dethiobiotin + ADP + phosphate + 3 H(+)</text>
        <dbReference type="Rhea" id="RHEA:15805"/>
        <dbReference type="ChEBI" id="CHEBI:15378"/>
        <dbReference type="ChEBI" id="CHEBI:16526"/>
        <dbReference type="ChEBI" id="CHEBI:30616"/>
        <dbReference type="ChEBI" id="CHEBI:43474"/>
        <dbReference type="ChEBI" id="CHEBI:149469"/>
        <dbReference type="ChEBI" id="CHEBI:149473"/>
        <dbReference type="ChEBI" id="CHEBI:456216"/>
        <dbReference type="EC" id="6.3.3.3"/>
    </reaction>
</comment>
<keyword evidence="6 8" id="KW-0067">ATP-binding</keyword>
<comment type="subunit">
    <text evidence="8">Homodimer.</text>
</comment>
<comment type="cofactor">
    <cofactor evidence="8">
        <name>Mg(2+)</name>
        <dbReference type="ChEBI" id="CHEBI:18420"/>
    </cofactor>
</comment>
<dbReference type="GO" id="GO:0009102">
    <property type="term" value="P:biotin biosynthetic process"/>
    <property type="evidence" value="ECO:0007669"/>
    <property type="project" value="UniProtKB-UniRule"/>
</dbReference>
<reference evidence="9 10" key="1">
    <citation type="submission" date="2016-11" db="EMBL/GenBank/DDBJ databases">
        <title>Mixed transmission modes and dynamic genome evolution in an obligate animal-bacterial symbiosis.</title>
        <authorList>
            <person name="Russell S.L."/>
            <person name="Corbett-Detig R.B."/>
            <person name="Cavanaugh C.M."/>
        </authorList>
    </citation>
    <scope>NUCLEOTIDE SEQUENCE [LARGE SCALE GENOMIC DNA]</scope>
    <source>
        <strain evidence="9">Sp-SM6</strain>
    </source>
</reference>
<dbReference type="GO" id="GO:0005829">
    <property type="term" value="C:cytosol"/>
    <property type="evidence" value="ECO:0007669"/>
    <property type="project" value="TreeGrafter"/>
</dbReference>
<gene>
    <name evidence="8" type="primary">bioD</name>
    <name evidence="9" type="ORF">BOW52_04570</name>
</gene>
<dbReference type="GO" id="GO:0004141">
    <property type="term" value="F:dethiobiotin synthase activity"/>
    <property type="evidence" value="ECO:0007669"/>
    <property type="project" value="UniProtKB-UniRule"/>
</dbReference>
<accession>A0A1T2L8K2</accession>
<dbReference type="InterPro" id="IPR004472">
    <property type="entry name" value="DTB_synth_BioD"/>
</dbReference>
<organism evidence="9 10">
    <name type="scientific">Solemya elarraichensis gill symbiont</name>
    <dbReference type="NCBI Taxonomy" id="1918949"/>
    <lineage>
        <taxon>Bacteria</taxon>
        <taxon>Pseudomonadati</taxon>
        <taxon>Pseudomonadota</taxon>
        <taxon>Gammaproteobacteria</taxon>
        <taxon>sulfur-oxidizing symbionts</taxon>
    </lineage>
</organism>
<feature type="binding site" evidence="8">
    <location>
        <position position="54"/>
    </location>
    <ligand>
        <name>ATP</name>
        <dbReference type="ChEBI" id="CHEBI:30616"/>
    </ligand>
</feature>
<dbReference type="SUPFAM" id="SSF52540">
    <property type="entry name" value="P-loop containing nucleoside triphosphate hydrolases"/>
    <property type="match status" value="1"/>
</dbReference>
<comment type="subcellular location">
    <subcellularLocation>
        <location evidence="8">Cytoplasm</location>
    </subcellularLocation>
</comment>
<dbReference type="HAMAP" id="MF_00336">
    <property type="entry name" value="BioD"/>
    <property type="match status" value="1"/>
</dbReference>
<comment type="caution">
    <text evidence="8">Lacks conserved residue(s) required for the propagation of feature annotation.</text>
</comment>
<feature type="binding site" evidence="8">
    <location>
        <begin position="115"/>
        <end position="118"/>
    </location>
    <ligand>
        <name>ATP</name>
        <dbReference type="ChEBI" id="CHEBI:30616"/>
    </ligand>
</feature>
<dbReference type="Gene3D" id="3.40.50.300">
    <property type="entry name" value="P-loop containing nucleotide triphosphate hydrolases"/>
    <property type="match status" value="1"/>
</dbReference>
<name>A0A1T2L8K2_9GAMM</name>
<feature type="binding site" evidence="8">
    <location>
        <begin position="175"/>
        <end position="176"/>
    </location>
    <ligand>
        <name>ATP</name>
        <dbReference type="ChEBI" id="CHEBI:30616"/>
    </ligand>
</feature>
<dbReference type="UniPathway" id="UPA00078">
    <property type="reaction ID" value="UER00161"/>
</dbReference>
<evidence type="ECO:0000256" key="7">
    <source>
        <dbReference type="ARBA" id="ARBA00022842"/>
    </source>
</evidence>
<dbReference type="PANTHER" id="PTHR43210">
    <property type="entry name" value="DETHIOBIOTIN SYNTHETASE"/>
    <property type="match status" value="1"/>
</dbReference>
<evidence type="ECO:0000256" key="5">
    <source>
        <dbReference type="ARBA" id="ARBA00022756"/>
    </source>
</evidence>
<keyword evidence="7 8" id="KW-0460">Magnesium</keyword>
<dbReference type="Proteomes" id="UP000190198">
    <property type="component" value="Unassembled WGS sequence"/>
</dbReference>
<evidence type="ECO:0000256" key="1">
    <source>
        <dbReference type="ARBA" id="ARBA00022490"/>
    </source>
</evidence>
<dbReference type="OrthoDB" id="9802097at2"/>
<keyword evidence="2 8" id="KW-0436">Ligase</keyword>
<dbReference type="PANTHER" id="PTHR43210:SF5">
    <property type="entry name" value="DETHIOBIOTIN SYNTHETASE"/>
    <property type="match status" value="1"/>
</dbReference>
<dbReference type="AlphaFoldDB" id="A0A1T2L8K2"/>
<keyword evidence="5 8" id="KW-0093">Biotin biosynthesis</keyword>
<evidence type="ECO:0000313" key="10">
    <source>
        <dbReference type="Proteomes" id="UP000190198"/>
    </source>
</evidence>
<evidence type="ECO:0000313" key="9">
    <source>
        <dbReference type="EMBL" id="OOZ41448.1"/>
    </source>
</evidence>
<dbReference type="GO" id="GO:0005524">
    <property type="term" value="F:ATP binding"/>
    <property type="evidence" value="ECO:0007669"/>
    <property type="project" value="UniProtKB-UniRule"/>
</dbReference>
<feature type="binding site" evidence="8">
    <location>
        <position position="54"/>
    </location>
    <ligand>
        <name>Mg(2+)</name>
        <dbReference type="ChEBI" id="CHEBI:18420"/>
    </ligand>
</feature>
<dbReference type="PIRSF" id="PIRSF006755">
    <property type="entry name" value="DTB_synth"/>
    <property type="match status" value="1"/>
</dbReference>
<keyword evidence="10" id="KW-1185">Reference proteome</keyword>
<feature type="active site" evidence="8">
    <location>
        <position position="37"/>
    </location>
</feature>
<feature type="binding site" evidence="8">
    <location>
        <begin position="12"/>
        <end position="17"/>
    </location>
    <ligand>
        <name>ATP</name>
        <dbReference type="ChEBI" id="CHEBI:30616"/>
    </ligand>
</feature>
<keyword evidence="4 8" id="KW-0547">Nucleotide-binding</keyword>
<comment type="caution">
    <text evidence="9">The sequence shown here is derived from an EMBL/GenBank/DDBJ whole genome shotgun (WGS) entry which is preliminary data.</text>
</comment>
<evidence type="ECO:0000256" key="8">
    <source>
        <dbReference type="HAMAP-Rule" id="MF_00336"/>
    </source>
</evidence>
<dbReference type="RefSeq" id="WP_078476655.1">
    <property type="nucleotide sequence ID" value="NZ_MPRK01000061.1"/>
</dbReference>
<dbReference type="EC" id="6.3.3.3" evidence="8"/>
<dbReference type="FunFam" id="3.40.50.300:FF:000292">
    <property type="entry name" value="ATP-dependent dethiobiotin synthetase BioD"/>
    <property type="match status" value="1"/>
</dbReference>
<comment type="function">
    <text evidence="8">Catalyzes a mechanistically unusual reaction, the ATP-dependent insertion of CO2 between the N7 and N8 nitrogen atoms of 7,8-diaminopelargonic acid (DAPA, also called 7,8-diammoniononanoate) to form a ureido ring.</text>
</comment>
<evidence type="ECO:0000256" key="3">
    <source>
        <dbReference type="ARBA" id="ARBA00022723"/>
    </source>
</evidence>
<evidence type="ECO:0000256" key="6">
    <source>
        <dbReference type="ARBA" id="ARBA00022840"/>
    </source>
</evidence>
<dbReference type="GO" id="GO:0000287">
    <property type="term" value="F:magnesium ion binding"/>
    <property type="evidence" value="ECO:0007669"/>
    <property type="project" value="UniProtKB-UniRule"/>
</dbReference>
<keyword evidence="1 8" id="KW-0963">Cytoplasm</keyword>
<protein>
    <recommendedName>
        <fullName evidence="8">ATP-dependent dethiobiotin synthetase BioD</fullName>
        <ecNumber evidence="8">6.3.3.3</ecNumber>
    </recommendedName>
    <alternativeName>
        <fullName evidence="8">DTB synthetase</fullName>
        <shortName evidence="8">DTBS</shortName>
    </alternativeName>
    <alternativeName>
        <fullName evidence="8">Dethiobiotin synthase</fullName>
    </alternativeName>
</protein>
<dbReference type="InterPro" id="IPR027417">
    <property type="entry name" value="P-loop_NTPase"/>
</dbReference>
<evidence type="ECO:0000256" key="4">
    <source>
        <dbReference type="ARBA" id="ARBA00022741"/>
    </source>
</evidence>
<proteinExistence type="inferred from homology"/>
<dbReference type="Pfam" id="PF13500">
    <property type="entry name" value="AAA_26"/>
    <property type="match status" value="1"/>
</dbReference>
<evidence type="ECO:0000256" key="2">
    <source>
        <dbReference type="ARBA" id="ARBA00022598"/>
    </source>
</evidence>
<comment type="pathway">
    <text evidence="8">Cofactor biosynthesis; biotin biosynthesis; biotin from 7,8-diaminononanoate: step 1/2.</text>
</comment>
<comment type="similarity">
    <text evidence="8">Belongs to the dethiobiotin synthetase family.</text>
</comment>
<feature type="binding site" evidence="8">
    <location>
        <position position="115"/>
    </location>
    <ligand>
        <name>Mg(2+)</name>
        <dbReference type="ChEBI" id="CHEBI:18420"/>
    </ligand>
</feature>
<keyword evidence="3 8" id="KW-0479">Metal-binding</keyword>
<dbReference type="CDD" id="cd03109">
    <property type="entry name" value="DTBS"/>
    <property type="match status" value="1"/>
</dbReference>